<dbReference type="EMBL" id="CZAE01000004">
    <property type="protein sequence ID" value="CUO79955.1"/>
    <property type="molecule type" value="Genomic_DNA"/>
</dbReference>
<protein>
    <submittedName>
        <fullName evidence="1">Uncharacterized protein</fullName>
    </submittedName>
</protein>
<sequence>MQLIFVGILLASCYQEDDFSIQSNIAEAESSVIVKDELTLEQKLTNIQKSGEDILTRSLYANESQLQLKEYKNIGVITTEKELDQLKSVILSNESYFPYYDTENSNISLLTWSEIECKKQNEKTQYSKSDLETFLNTVLKVGMNKMELTWECNSKTYKTICITSNEDIIYDNVIMNILCISEESPLNKGLTPIIKTKSPESNFSGSCTNTLRWTAYWLWGSERGRVEINHTIYVSTGNLTNSTSSEDAYISIGSAGADSQIKECSKGVGGYSICNYAYYLATPTVSVSISGGNGIDFSISTSGIGSEASGSGDNYLSASNL</sequence>
<dbReference type="Proteomes" id="UP000095606">
    <property type="component" value="Unassembled WGS sequence"/>
</dbReference>
<organism evidence="1 2">
    <name type="scientific">Bacteroides faecis</name>
    <dbReference type="NCBI Taxonomy" id="674529"/>
    <lineage>
        <taxon>Bacteria</taxon>
        <taxon>Pseudomonadati</taxon>
        <taxon>Bacteroidota</taxon>
        <taxon>Bacteroidia</taxon>
        <taxon>Bacteroidales</taxon>
        <taxon>Bacteroidaceae</taxon>
        <taxon>Bacteroides</taxon>
    </lineage>
</organism>
<evidence type="ECO:0000313" key="2">
    <source>
        <dbReference type="Proteomes" id="UP000095606"/>
    </source>
</evidence>
<dbReference type="RefSeq" id="WP_055269045.1">
    <property type="nucleotide sequence ID" value="NZ_CZAE01000004.1"/>
</dbReference>
<evidence type="ECO:0000313" key="1">
    <source>
        <dbReference type="EMBL" id="CUO79955.1"/>
    </source>
</evidence>
<gene>
    <name evidence="1" type="ORF">ERS852461_01139</name>
</gene>
<dbReference type="AlphaFoldDB" id="A0A174I4J1"/>
<reference evidence="1 2" key="1">
    <citation type="submission" date="2015-09" db="EMBL/GenBank/DDBJ databases">
        <authorList>
            <consortium name="Pathogen Informatics"/>
        </authorList>
    </citation>
    <scope>NUCLEOTIDE SEQUENCE [LARGE SCALE GENOMIC DNA]</scope>
    <source>
        <strain evidence="1 2">2789STDY5834846</strain>
    </source>
</reference>
<proteinExistence type="predicted"/>
<accession>A0A174I4J1</accession>
<name>A0A174I4J1_9BACE</name>